<dbReference type="InterPro" id="IPR041577">
    <property type="entry name" value="RT_RNaseH_2"/>
</dbReference>
<dbReference type="Pfam" id="PF00078">
    <property type="entry name" value="RVT_1"/>
    <property type="match status" value="1"/>
</dbReference>
<feature type="domain" description="Reverse transcriptase/retrotransposon-derived protein RNase H-like" evidence="2">
    <location>
        <begin position="592"/>
        <end position="699"/>
    </location>
</feature>
<dbReference type="PANTHER" id="PTHR33064:SF37">
    <property type="entry name" value="RIBONUCLEASE H"/>
    <property type="match status" value="1"/>
</dbReference>
<dbReference type="Pfam" id="PF17919">
    <property type="entry name" value="RT_RNaseH_2"/>
    <property type="match status" value="1"/>
</dbReference>
<dbReference type="InterPro" id="IPR051320">
    <property type="entry name" value="Viral_Replic_Matur_Polypro"/>
</dbReference>
<dbReference type="PANTHER" id="PTHR33064">
    <property type="entry name" value="POL PROTEIN"/>
    <property type="match status" value="1"/>
</dbReference>
<dbReference type="OrthoDB" id="3363652at2759"/>
<dbReference type="Proteomes" id="UP000310158">
    <property type="component" value="Unassembled WGS sequence"/>
</dbReference>
<dbReference type="CDD" id="cd01647">
    <property type="entry name" value="RT_LTR"/>
    <property type="match status" value="1"/>
</dbReference>
<evidence type="ECO:0000259" key="1">
    <source>
        <dbReference type="Pfam" id="PF00078"/>
    </source>
</evidence>
<dbReference type="EMBL" id="SGPL01000210">
    <property type="protein sequence ID" value="THH15436.1"/>
    <property type="molecule type" value="Genomic_DNA"/>
</dbReference>
<name>A0A4S4LSN7_9AGAM</name>
<dbReference type="InterPro" id="IPR000477">
    <property type="entry name" value="RT_dom"/>
</dbReference>
<comment type="caution">
    <text evidence="3">The sequence shown here is derived from an EMBL/GenBank/DDBJ whole genome shotgun (WGS) entry which is preliminary data.</text>
</comment>
<dbReference type="InterPro" id="IPR043502">
    <property type="entry name" value="DNA/RNA_pol_sf"/>
</dbReference>
<reference evidence="3 4" key="1">
    <citation type="submission" date="2019-02" db="EMBL/GenBank/DDBJ databases">
        <title>Genome sequencing of the rare red list fungi Bondarzewia mesenterica.</title>
        <authorList>
            <person name="Buettner E."/>
            <person name="Kellner H."/>
        </authorList>
    </citation>
    <scope>NUCLEOTIDE SEQUENCE [LARGE SCALE GENOMIC DNA]</scope>
    <source>
        <strain evidence="3 4">DSM 108281</strain>
    </source>
</reference>
<dbReference type="Gene3D" id="3.30.70.270">
    <property type="match status" value="2"/>
</dbReference>
<dbReference type="AlphaFoldDB" id="A0A4S4LSN7"/>
<evidence type="ECO:0000259" key="2">
    <source>
        <dbReference type="Pfam" id="PF17919"/>
    </source>
</evidence>
<accession>A0A4S4LSN7</accession>
<gene>
    <name evidence="3" type="ORF">EW146_g5032</name>
</gene>
<dbReference type="Gene3D" id="3.10.10.10">
    <property type="entry name" value="HIV Type 1 Reverse Transcriptase, subunit A, domain 1"/>
    <property type="match status" value="1"/>
</dbReference>
<evidence type="ECO:0000313" key="3">
    <source>
        <dbReference type="EMBL" id="THH15436.1"/>
    </source>
</evidence>
<proteinExistence type="predicted"/>
<protein>
    <submittedName>
        <fullName evidence="3">Uncharacterized protein</fullName>
    </submittedName>
</protein>
<dbReference type="SUPFAM" id="SSF56672">
    <property type="entry name" value="DNA/RNA polymerases"/>
    <property type="match status" value="1"/>
</dbReference>
<feature type="domain" description="Reverse transcriptase" evidence="1">
    <location>
        <begin position="436"/>
        <end position="544"/>
    </location>
</feature>
<sequence length="827" mass="92321">MPADSPPMSSSCNETAVKHEQYDIIDLYTVADPNSPNKQCTLFVHEISLDGPNGEVVRMHSLFDDGAMVGAMCSTIFAKIKHCLSGWGHSTKRLRMANGTVIKSEARWQGTIQLGSVRAKGEFEVFNSGGGWSFLFRKPLLITFNAIHNYTEDTVWVANATNSKTLTNQLHLVHYARIADTMDVNLILDIKQHAVIPEGSPHSSKQPELTQPPNVAYVNTEIDSSDAGVEQLHLPQLSNDPSIFTRHTDPQAPARVAALLKAIRIGTDLTPDQRTRVENLIEQKAAAFALSISEVNAMKGATHILKIPPDAMFSTKIRQRPLTTPQREWLYPVIDEMTAAGIITPIAPENIKCVSSMTLAQKAHDAESGLTIEELQHRLNDECIAHNIDPTTFDLPSRPALQPATTTPKPIPKPKWRICQNYDQLNRVTQVPPMPQGFYAVETDPTIQPYLAFYVEGRGFYTNVCMPFSLTGAPTRFAQLTADCLGDLIGLLFELFVDDGGMAGDDFKEKLHHLSTLLQRIIDAGLSLSATKCQFFMTEAVFAGSRIGLIHHYSLIARPLTDLLRNADIPKHAGKAVWRRIMRGSHLDNSVWIQKHQKSFLALKAALTREPVLRRPKFNGTPFIITTDGCKEGFGGVLAQRFTSTLPGGKAITRVHPIAFASKRTSRSEERYKPFLLEFAALKFALDQFNNVIWGFPIELETDCQALRDFILNTDLNATHARWRDGILGYNIVDVRHIFGRINLVGDGLSQQSWETSTGLVHDLFYITESDTTEANYDALRKRYALEPLWMDTIDVLLGHNTEKSARIQRRAKHRANGYLIEGDTLW</sequence>
<evidence type="ECO:0000313" key="4">
    <source>
        <dbReference type="Proteomes" id="UP000310158"/>
    </source>
</evidence>
<dbReference type="InterPro" id="IPR043128">
    <property type="entry name" value="Rev_trsase/Diguanyl_cyclase"/>
</dbReference>
<organism evidence="3 4">
    <name type="scientific">Bondarzewia mesenterica</name>
    <dbReference type="NCBI Taxonomy" id="1095465"/>
    <lineage>
        <taxon>Eukaryota</taxon>
        <taxon>Fungi</taxon>
        <taxon>Dikarya</taxon>
        <taxon>Basidiomycota</taxon>
        <taxon>Agaricomycotina</taxon>
        <taxon>Agaricomycetes</taxon>
        <taxon>Russulales</taxon>
        <taxon>Bondarzewiaceae</taxon>
        <taxon>Bondarzewia</taxon>
    </lineage>
</organism>
<keyword evidence="4" id="KW-1185">Reference proteome</keyword>